<evidence type="ECO:0000313" key="3">
    <source>
        <dbReference type="Proteomes" id="UP000194236"/>
    </source>
</evidence>
<feature type="domain" description="FCP1 homology" evidence="1">
    <location>
        <begin position="1"/>
        <end position="107"/>
    </location>
</feature>
<protein>
    <recommendedName>
        <fullName evidence="1">FCP1 homology domain-containing protein</fullName>
    </recommendedName>
</protein>
<sequence>MKWIEVKMRELGVTNNPNYKIAFFLDSSAMISVHTEKYGVINVKPLGVIWGKFEQYDSRNTIMFDDLRRNFLMNPQNGLKIKAFREAYKNKSKDKELLHLAQYLKIISLLDDFSSLNHDNWHKMI</sequence>
<accession>A0A1Y3AND5</accession>
<organism evidence="2 3">
    <name type="scientific">Euroglyphus maynei</name>
    <name type="common">Mayne's house dust mite</name>
    <dbReference type="NCBI Taxonomy" id="6958"/>
    <lineage>
        <taxon>Eukaryota</taxon>
        <taxon>Metazoa</taxon>
        <taxon>Ecdysozoa</taxon>
        <taxon>Arthropoda</taxon>
        <taxon>Chelicerata</taxon>
        <taxon>Arachnida</taxon>
        <taxon>Acari</taxon>
        <taxon>Acariformes</taxon>
        <taxon>Sarcoptiformes</taxon>
        <taxon>Astigmata</taxon>
        <taxon>Psoroptidia</taxon>
        <taxon>Analgoidea</taxon>
        <taxon>Pyroglyphidae</taxon>
        <taxon>Pyroglyphinae</taxon>
        <taxon>Euroglyphus</taxon>
    </lineage>
</organism>
<dbReference type="Proteomes" id="UP000194236">
    <property type="component" value="Unassembled WGS sequence"/>
</dbReference>
<proteinExistence type="predicted"/>
<dbReference type="InterPro" id="IPR023214">
    <property type="entry name" value="HAD_sf"/>
</dbReference>
<reference evidence="2 3" key="1">
    <citation type="submission" date="2017-03" db="EMBL/GenBank/DDBJ databases">
        <title>Genome Survey of Euroglyphus maynei.</title>
        <authorList>
            <person name="Arlian L.G."/>
            <person name="Morgan M.S."/>
            <person name="Rider S.D."/>
        </authorList>
    </citation>
    <scope>NUCLEOTIDE SEQUENCE [LARGE SCALE GENOMIC DNA]</scope>
    <source>
        <strain evidence="2">Arlian Lab</strain>
        <tissue evidence="2">Whole body</tissue>
    </source>
</reference>
<dbReference type="InterPro" id="IPR004274">
    <property type="entry name" value="FCP1_dom"/>
</dbReference>
<dbReference type="Gene3D" id="3.40.50.1000">
    <property type="entry name" value="HAD superfamily/HAD-like"/>
    <property type="match status" value="1"/>
</dbReference>
<dbReference type="OrthoDB" id="1711508at2759"/>
<dbReference type="PROSITE" id="PS50969">
    <property type="entry name" value="FCP1"/>
    <property type="match status" value="1"/>
</dbReference>
<dbReference type="GO" id="GO:0005634">
    <property type="term" value="C:nucleus"/>
    <property type="evidence" value="ECO:0007669"/>
    <property type="project" value="TreeGrafter"/>
</dbReference>
<keyword evidence="3" id="KW-1185">Reference proteome</keyword>
<comment type="caution">
    <text evidence="2">The sequence shown here is derived from an EMBL/GenBank/DDBJ whole genome shotgun (WGS) entry which is preliminary data.</text>
</comment>
<dbReference type="GO" id="GO:0004722">
    <property type="term" value="F:protein serine/threonine phosphatase activity"/>
    <property type="evidence" value="ECO:0007669"/>
    <property type="project" value="TreeGrafter"/>
</dbReference>
<dbReference type="Pfam" id="PF03031">
    <property type="entry name" value="NIF"/>
    <property type="match status" value="1"/>
</dbReference>
<dbReference type="SUPFAM" id="SSF56784">
    <property type="entry name" value="HAD-like"/>
    <property type="match status" value="1"/>
</dbReference>
<dbReference type="PANTHER" id="PTHR48493:SF1">
    <property type="entry name" value="UBIQUITIN-LIKE DOMAIN-CONTAINING CTD PHOSPHATASE 1"/>
    <property type="match status" value="1"/>
</dbReference>
<dbReference type="EMBL" id="MUJZ01067976">
    <property type="protein sequence ID" value="OTF69962.1"/>
    <property type="molecule type" value="Genomic_DNA"/>
</dbReference>
<name>A0A1Y3AND5_EURMA</name>
<evidence type="ECO:0000313" key="2">
    <source>
        <dbReference type="EMBL" id="OTF69962.1"/>
    </source>
</evidence>
<dbReference type="PANTHER" id="PTHR48493">
    <property type="entry name" value="UBIQUITIN-LIKE DOMAIN-CONTAINING CTD PHOSPHATASE 1"/>
    <property type="match status" value="1"/>
</dbReference>
<gene>
    <name evidence="2" type="ORF">BLA29_013255</name>
</gene>
<dbReference type="GO" id="GO:0090364">
    <property type="term" value="P:regulation of proteasome assembly"/>
    <property type="evidence" value="ECO:0007669"/>
    <property type="project" value="InterPro"/>
</dbReference>
<dbReference type="AlphaFoldDB" id="A0A1Y3AND5"/>
<dbReference type="InterPro" id="IPR051658">
    <property type="entry name" value="UBLCP1"/>
</dbReference>
<dbReference type="InterPro" id="IPR036412">
    <property type="entry name" value="HAD-like_sf"/>
</dbReference>
<evidence type="ECO:0000259" key="1">
    <source>
        <dbReference type="PROSITE" id="PS50969"/>
    </source>
</evidence>